<evidence type="ECO:0000313" key="1">
    <source>
        <dbReference type="EMBL" id="PWV63084.1"/>
    </source>
</evidence>
<evidence type="ECO:0008006" key="3">
    <source>
        <dbReference type="Google" id="ProtNLM"/>
    </source>
</evidence>
<reference evidence="1 2" key="1">
    <citation type="submission" date="2018-05" db="EMBL/GenBank/DDBJ databases">
        <title>Genomic Encyclopedia of Type Strains, Phase IV (KMG-IV): sequencing the most valuable type-strain genomes for metagenomic binning, comparative biology and taxonomic classification.</title>
        <authorList>
            <person name="Goeker M."/>
        </authorList>
    </citation>
    <scope>NUCLEOTIDE SEQUENCE [LARGE SCALE GENOMIC DNA]</scope>
    <source>
        <strain evidence="1 2">DSM 23606</strain>
    </source>
</reference>
<evidence type="ECO:0000313" key="2">
    <source>
        <dbReference type="Proteomes" id="UP000246569"/>
    </source>
</evidence>
<dbReference type="AlphaFoldDB" id="A0A317MX47"/>
<organism evidence="1 2">
    <name type="scientific">Plasticicumulans acidivorans</name>
    <dbReference type="NCBI Taxonomy" id="886464"/>
    <lineage>
        <taxon>Bacteria</taxon>
        <taxon>Pseudomonadati</taxon>
        <taxon>Pseudomonadota</taxon>
        <taxon>Gammaproteobacteria</taxon>
        <taxon>Candidatus Competibacteraceae</taxon>
        <taxon>Plasticicumulans</taxon>
    </lineage>
</organism>
<proteinExistence type="predicted"/>
<gene>
    <name evidence="1" type="ORF">C7443_1038</name>
</gene>
<accession>A0A317MX47</accession>
<comment type="caution">
    <text evidence="1">The sequence shown here is derived from an EMBL/GenBank/DDBJ whole genome shotgun (WGS) entry which is preliminary data.</text>
</comment>
<protein>
    <recommendedName>
        <fullName evidence="3">Tetratricopeptide repeat protein</fullName>
    </recommendedName>
</protein>
<dbReference type="RefSeq" id="WP_246004569.1">
    <property type="nucleotide sequence ID" value="NZ_QGTJ01000003.1"/>
</dbReference>
<sequence>MSETIEPSAASTRRSARIYSLERYHFANNVPPETRETLREIFANWADSAKTEAMVRELIDASPDTLGIRIVAYRFYFYRRRSLEAAHWALSCIDWLSARLGLPADWREVTPQMADFAEWHAYTRLWLQSLTAYAYNMARLGREAEALSALDKLEELDPSGKLGAPRLRRVFTGDRGDAGMLFPKTFETWRFPYDAAAQAEAVD</sequence>
<dbReference type="EMBL" id="QGTJ01000003">
    <property type="protein sequence ID" value="PWV63084.1"/>
    <property type="molecule type" value="Genomic_DNA"/>
</dbReference>
<dbReference type="Proteomes" id="UP000246569">
    <property type="component" value="Unassembled WGS sequence"/>
</dbReference>
<name>A0A317MX47_9GAMM</name>
<keyword evidence="2" id="KW-1185">Reference proteome</keyword>